<keyword evidence="3" id="KW-0804">Transcription</keyword>
<dbReference type="PANTHER" id="PTHR46796">
    <property type="entry name" value="HTH-TYPE TRANSCRIPTIONAL ACTIVATOR RHAS-RELATED"/>
    <property type="match status" value="1"/>
</dbReference>
<evidence type="ECO:0000256" key="1">
    <source>
        <dbReference type="ARBA" id="ARBA00023015"/>
    </source>
</evidence>
<dbReference type="InterPro" id="IPR018060">
    <property type="entry name" value="HTH_AraC"/>
</dbReference>
<dbReference type="InterPro" id="IPR009057">
    <property type="entry name" value="Homeodomain-like_sf"/>
</dbReference>
<dbReference type="Pfam" id="PF12833">
    <property type="entry name" value="HTH_18"/>
    <property type="match status" value="1"/>
</dbReference>
<dbReference type="PATRIC" id="fig|28229.3.peg.1338"/>
<reference evidence="5 6" key="1">
    <citation type="submission" date="2014-08" db="EMBL/GenBank/DDBJ databases">
        <title>Genomic and Phenotypic Diversity of Colwellia psychrerythraea strains from Disparate Marine Basins.</title>
        <authorList>
            <person name="Techtmann S.M."/>
            <person name="Stelling S.C."/>
            <person name="Utturkar S.M."/>
            <person name="Alshibli N."/>
            <person name="Harris A."/>
            <person name="Brown S.D."/>
            <person name="Hazen T.C."/>
        </authorList>
    </citation>
    <scope>NUCLEOTIDE SEQUENCE [LARGE SCALE GENOMIC DNA]</scope>
    <source>
        <strain evidence="5 6">GAB14E</strain>
    </source>
</reference>
<dbReference type="Gene3D" id="1.10.10.60">
    <property type="entry name" value="Homeodomain-like"/>
    <property type="match status" value="2"/>
</dbReference>
<dbReference type="RefSeq" id="WP_033081371.1">
    <property type="nucleotide sequence ID" value="NZ_JQEC01000011.1"/>
</dbReference>
<dbReference type="InterPro" id="IPR020449">
    <property type="entry name" value="Tscrpt_reg_AraC-type_HTH"/>
</dbReference>
<evidence type="ECO:0000313" key="6">
    <source>
        <dbReference type="Proteomes" id="UP000029868"/>
    </source>
</evidence>
<dbReference type="EMBL" id="JQEC01000011">
    <property type="protein sequence ID" value="KGJ96451.1"/>
    <property type="molecule type" value="Genomic_DNA"/>
</dbReference>
<comment type="caution">
    <text evidence="5">The sequence shown here is derived from an EMBL/GenBank/DDBJ whole genome shotgun (WGS) entry which is preliminary data.</text>
</comment>
<dbReference type="PANTHER" id="PTHR46796:SF6">
    <property type="entry name" value="ARAC SUBFAMILY"/>
    <property type="match status" value="1"/>
</dbReference>
<dbReference type="GO" id="GO:0003700">
    <property type="term" value="F:DNA-binding transcription factor activity"/>
    <property type="evidence" value="ECO:0007669"/>
    <property type="project" value="InterPro"/>
</dbReference>
<sequence length="297" mass="34259">MNSVIKKTTINNPISKKVISFEHSKKICVREKSLTHSLTWAHYRNENEQLSYVNNKQHTLSMYLTGGYNTFRTDINANKGAPGKFCLMPKGADSQWQVGDTQEFMHLYFDDTYIKRLALRVFDIDPRTIDLPELTFTQDLGLEALFRHSVASANWHINDMQLAMEQVTDTILISMLQNMGNKQIKSPLTGGLSPKTCFLVCDFIHANYQRQIYLSELADLVQLSEFHFCRMFKESLAQTPQEYLTHIRIEHVKHALIHSKLKLADIALNVGFSNQSHMGRYFKKLIGVSPREFRRLG</sequence>
<accession>A0A099L0P9</accession>
<dbReference type="OrthoDB" id="9783876at2"/>
<gene>
    <name evidence="5" type="ORF">GAB14E_0398</name>
</gene>
<dbReference type="GO" id="GO:0043565">
    <property type="term" value="F:sequence-specific DNA binding"/>
    <property type="evidence" value="ECO:0007669"/>
    <property type="project" value="InterPro"/>
</dbReference>
<feature type="domain" description="HTH araC/xylS-type" evidence="4">
    <location>
        <begin position="198"/>
        <end position="296"/>
    </location>
</feature>
<keyword evidence="1" id="KW-0805">Transcription regulation</keyword>
<dbReference type="Proteomes" id="UP000029868">
    <property type="component" value="Unassembled WGS sequence"/>
</dbReference>
<proteinExistence type="predicted"/>
<evidence type="ECO:0000256" key="2">
    <source>
        <dbReference type="ARBA" id="ARBA00023125"/>
    </source>
</evidence>
<keyword evidence="2" id="KW-0238">DNA-binding</keyword>
<evidence type="ECO:0000256" key="3">
    <source>
        <dbReference type="ARBA" id="ARBA00023163"/>
    </source>
</evidence>
<evidence type="ECO:0000313" key="5">
    <source>
        <dbReference type="EMBL" id="KGJ96451.1"/>
    </source>
</evidence>
<name>A0A099L0P9_COLPS</name>
<dbReference type="InterPro" id="IPR050204">
    <property type="entry name" value="AraC_XylS_family_regulators"/>
</dbReference>
<dbReference type="PROSITE" id="PS01124">
    <property type="entry name" value="HTH_ARAC_FAMILY_2"/>
    <property type="match status" value="1"/>
</dbReference>
<dbReference type="SUPFAM" id="SSF46689">
    <property type="entry name" value="Homeodomain-like"/>
    <property type="match status" value="2"/>
</dbReference>
<organism evidence="5 6">
    <name type="scientific">Colwellia psychrerythraea</name>
    <name type="common">Vibrio psychroerythus</name>
    <dbReference type="NCBI Taxonomy" id="28229"/>
    <lineage>
        <taxon>Bacteria</taxon>
        <taxon>Pseudomonadati</taxon>
        <taxon>Pseudomonadota</taxon>
        <taxon>Gammaproteobacteria</taxon>
        <taxon>Alteromonadales</taxon>
        <taxon>Colwelliaceae</taxon>
        <taxon>Colwellia</taxon>
    </lineage>
</organism>
<dbReference type="PRINTS" id="PR00032">
    <property type="entry name" value="HTHARAC"/>
</dbReference>
<evidence type="ECO:0000259" key="4">
    <source>
        <dbReference type="PROSITE" id="PS01124"/>
    </source>
</evidence>
<dbReference type="AlphaFoldDB" id="A0A099L0P9"/>
<dbReference type="SMART" id="SM00342">
    <property type="entry name" value="HTH_ARAC"/>
    <property type="match status" value="1"/>
</dbReference>
<protein>
    <submittedName>
        <fullName evidence="5">Transcriptional regulator with only HTH domain, AraC family</fullName>
    </submittedName>
</protein>